<dbReference type="InterPro" id="IPR013604">
    <property type="entry name" value="7TM_chemorcpt"/>
</dbReference>
<evidence type="ECO:0000256" key="1">
    <source>
        <dbReference type="ARBA" id="ARBA00004651"/>
    </source>
</evidence>
<keyword evidence="6 8" id="KW-0675">Receptor</keyword>
<feature type="transmembrane region" description="Helical" evidence="8">
    <location>
        <begin position="42"/>
        <end position="60"/>
    </location>
</feature>
<name>A0ABQ9IBW9_9NEOP</name>
<evidence type="ECO:0000256" key="4">
    <source>
        <dbReference type="ARBA" id="ARBA00022989"/>
    </source>
</evidence>
<accession>A0ABQ9IBW9</accession>
<proteinExistence type="inferred from homology"/>
<feature type="transmembrane region" description="Helical" evidence="8">
    <location>
        <begin position="217"/>
        <end position="238"/>
    </location>
</feature>
<keyword evidence="3 8" id="KW-0812">Transmembrane</keyword>
<comment type="similarity">
    <text evidence="8">Belongs to the insect chemoreceptor superfamily. Gustatory receptor (GR) family.</text>
</comment>
<keyword evidence="7 8" id="KW-0807">Transducer</keyword>
<sequence>MEVLSQPPDLVTACRPTLHLSTILGLCPAPDPPSRPRWWLKLAHTVLVSVLVLSALGALVTARSLTVYPYSIPTMSVTDVAVLCLAASTSVACLAVFAAHGRAHVATALRRLQEVDHHLLAADAPRVYSKSVAVQVRAYSTHTLKMGRSEAIQSLGHGECGCAQPERPVYLMAQPFCHLRTHILKPTFRGAVVWCATDLGWREALGSNPGQGMGANLMELGVILFLVVLVFCYDNLVWYEGIIDRVVGLFAVYFVQLVNLMSMLQLINLALVIGHRLGRINDKLSSGELFVEPPAEKQISGTSVDGSGIALEVDELTQAARVWELSRLHDAICDAADSTNIAFGIQALFNMTTILVTVTMDVYFVVTFAQVVSSGQPAPRRTWDGLVVSLLWTAANLSKALGVVSACSWACVRAKRGAVLAQKALLREDVRSDAVIELQLLLQQMMVRKVKFTAWGVLPPQPFGILRHDRRHHHVPRHSAAVPADDQVTLPC</sequence>
<comment type="caution">
    <text evidence="8">Lacks conserved residue(s) required for the propagation of feature annotation.</text>
</comment>
<evidence type="ECO:0000256" key="3">
    <source>
        <dbReference type="ARBA" id="ARBA00022692"/>
    </source>
</evidence>
<dbReference type="PANTHER" id="PTHR21143">
    <property type="entry name" value="INVERTEBRATE GUSTATORY RECEPTOR"/>
    <property type="match status" value="1"/>
</dbReference>
<dbReference type="EMBL" id="JARBHB010000002">
    <property type="protein sequence ID" value="KAJ8894180.1"/>
    <property type="molecule type" value="Genomic_DNA"/>
</dbReference>
<keyword evidence="10" id="KW-1185">Reference proteome</keyword>
<comment type="function">
    <text evidence="8">Gustatory receptor which mediates acceptance or avoidance behavior, depending on its substrates.</text>
</comment>
<evidence type="ECO:0000256" key="7">
    <source>
        <dbReference type="ARBA" id="ARBA00023224"/>
    </source>
</evidence>
<protein>
    <recommendedName>
        <fullName evidence="8">Gustatory receptor</fullName>
    </recommendedName>
</protein>
<feature type="transmembrane region" description="Helical" evidence="8">
    <location>
        <begin position="80"/>
        <end position="101"/>
    </location>
</feature>
<feature type="transmembrane region" description="Helical" evidence="8">
    <location>
        <begin position="386"/>
        <end position="412"/>
    </location>
</feature>
<dbReference type="Proteomes" id="UP001159363">
    <property type="component" value="Chromosome 2"/>
</dbReference>
<evidence type="ECO:0000256" key="6">
    <source>
        <dbReference type="ARBA" id="ARBA00023170"/>
    </source>
</evidence>
<keyword evidence="5 8" id="KW-0472">Membrane</keyword>
<feature type="transmembrane region" description="Helical" evidence="8">
    <location>
        <begin position="347"/>
        <end position="366"/>
    </location>
</feature>
<comment type="caution">
    <text evidence="9">The sequence shown here is derived from an EMBL/GenBank/DDBJ whole genome shotgun (WGS) entry which is preliminary data.</text>
</comment>
<evidence type="ECO:0000256" key="2">
    <source>
        <dbReference type="ARBA" id="ARBA00022475"/>
    </source>
</evidence>
<evidence type="ECO:0000313" key="10">
    <source>
        <dbReference type="Proteomes" id="UP001159363"/>
    </source>
</evidence>
<organism evidence="9 10">
    <name type="scientific">Dryococelus australis</name>
    <dbReference type="NCBI Taxonomy" id="614101"/>
    <lineage>
        <taxon>Eukaryota</taxon>
        <taxon>Metazoa</taxon>
        <taxon>Ecdysozoa</taxon>
        <taxon>Arthropoda</taxon>
        <taxon>Hexapoda</taxon>
        <taxon>Insecta</taxon>
        <taxon>Pterygota</taxon>
        <taxon>Neoptera</taxon>
        <taxon>Polyneoptera</taxon>
        <taxon>Phasmatodea</taxon>
        <taxon>Verophasmatodea</taxon>
        <taxon>Anareolatae</taxon>
        <taxon>Phasmatidae</taxon>
        <taxon>Eurycanthinae</taxon>
        <taxon>Dryococelus</taxon>
    </lineage>
</organism>
<evidence type="ECO:0000256" key="5">
    <source>
        <dbReference type="ARBA" id="ARBA00023136"/>
    </source>
</evidence>
<evidence type="ECO:0000256" key="8">
    <source>
        <dbReference type="RuleBase" id="RU363108"/>
    </source>
</evidence>
<keyword evidence="4 8" id="KW-1133">Transmembrane helix</keyword>
<comment type="subcellular location">
    <subcellularLocation>
        <location evidence="1 8">Cell membrane</location>
        <topology evidence="1 8">Multi-pass membrane protein</topology>
    </subcellularLocation>
</comment>
<gene>
    <name evidence="9" type="ORF">PR048_006790</name>
</gene>
<feature type="transmembrane region" description="Helical" evidence="8">
    <location>
        <begin position="250"/>
        <end position="273"/>
    </location>
</feature>
<evidence type="ECO:0000313" key="9">
    <source>
        <dbReference type="EMBL" id="KAJ8894180.1"/>
    </source>
</evidence>
<dbReference type="PANTHER" id="PTHR21143:SF104">
    <property type="entry name" value="GUSTATORY RECEPTOR 8A-RELATED"/>
    <property type="match status" value="1"/>
</dbReference>
<keyword evidence="2 8" id="KW-1003">Cell membrane</keyword>
<dbReference type="Pfam" id="PF08395">
    <property type="entry name" value="7tm_7"/>
    <property type="match status" value="1"/>
</dbReference>
<reference evidence="9 10" key="1">
    <citation type="submission" date="2023-02" db="EMBL/GenBank/DDBJ databases">
        <title>LHISI_Scaffold_Assembly.</title>
        <authorList>
            <person name="Stuart O.P."/>
            <person name="Cleave R."/>
            <person name="Magrath M.J.L."/>
            <person name="Mikheyev A.S."/>
        </authorList>
    </citation>
    <scope>NUCLEOTIDE SEQUENCE [LARGE SCALE GENOMIC DNA]</scope>
    <source>
        <strain evidence="9">Daus_M_001</strain>
        <tissue evidence="9">Leg muscle</tissue>
    </source>
</reference>